<feature type="compositionally biased region" description="Polar residues" evidence="1">
    <location>
        <begin position="91"/>
        <end position="100"/>
    </location>
</feature>
<gene>
    <name evidence="2" type="ORF">LITE_LOCUS26175</name>
</gene>
<keyword evidence="3" id="KW-1185">Reference proteome</keyword>
<evidence type="ECO:0000313" key="2">
    <source>
        <dbReference type="EMBL" id="CAI0439523.1"/>
    </source>
</evidence>
<sequence>MTQKKTFSHPHLLLLQLGVASQGGKPLLTCSDLASSPTVPSSNQVQGTKASTLLPSFSVPFSADFIVAASTQLLHLSPDPFSPHPCGPSSGEASSCPATG</sequence>
<proteinExistence type="predicted"/>
<evidence type="ECO:0000256" key="1">
    <source>
        <dbReference type="SAM" id="MobiDB-lite"/>
    </source>
</evidence>
<name>A0AAV0LYE6_9ROSI</name>
<feature type="region of interest" description="Disordered" evidence="1">
    <location>
        <begin position="78"/>
        <end position="100"/>
    </location>
</feature>
<accession>A0AAV0LYE6</accession>
<dbReference type="Proteomes" id="UP001154282">
    <property type="component" value="Unassembled WGS sequence"/>
</dbReference>
<evidence type="ECO:0000313" key="3">
    <source>
        <dbReference type="Proteomes" id="UP001154282"/>
    </source>
</evidence>
<comment type="caution">
    <text evidence="2">The sequence shown here is derived from an EMBL/GenBank/DDBJ whole genome shotgun (WGS) entry which is preliminary data.</text>
</comment>
<dbReference type="EMBL" id="CAMGYJ010000006">
    <property type="protein sequence ID" value="CAI0439523.1"/>
    <property type="molecule type" value="Genomic_DNA"/>
</dbReference>
<protein>
    <submittedName>
        <fullName evidence="2">Uncharacterized protein</fullName>
    </submittedName>
</protein>
<reference evidence="2" key="1">
    <citation type="submission" date="2022-08" db="EMBL/GenBank/DDBJ databases">
        <authorList>
            <person name="Gutierrez-Valencia J."/>
        </authorList>
    </citation>
    <scope>NUCLEOTIDE SEQUENCE</scope>
</reference>
<organism evidence="2 3">
    <name type="scientific">Linum tenue</name>
    <dbReference type="NCBI Taxonomy" id="586396"/>
    <lineage>
        <taxon>Eukaryota</taxon>
        <taxon>Viridiplantae</taxon>
        <taxon>Streptophyta</taxon>
        <taxon>Embryophyta</taxon>
        <taxon>Tracheophyta</taxon>
        <taxon>Spermatophyta</taxon>
        <taxon>Magnoliopsida</taxon>
        <taxon>eudicotyledons</taxon>
        <taxon>Gunneridae</taxon>
        <taxon>Pentapetalae</taxon>
        <taxon>rosids</taxon>
        <taxon>fabids</taxon>
        <taxon>Malpighiales</taxon>
        <taxon>Linaceae</taxon>
        <taxon>Linum</taxon>
    </lineage>
</organism>
<dbReference type="AlphaFoldDB" id="A0AAV0LYE6"/>